<evidence type="ECO:0000313" key="2">
    <source>
        <dbReference type="Proteomes" id="UP000265520"/>
    </source>
</evidence>
<dbReference type="EMBL" id="LXQA010158571">
    <property type="protein sequence ID" value="MCI27308.1"/>
    <property type="molecule type" value="Genomic_DNA"/>
</dbReference>
<comment type="caution">
    <text evidence="1">The sequence shown here is derived from an EMBL/GenBank/DDBJ whole genome shotgun (WGS) entry which is preliminary data.</text>
</comment>
<dbReference type="AlphaFoldDB" id="A0A392QSP7"/>
<feature type="non-terminal residue" evidence="1">
    <location>
        <position position="35"/>
    </location>
</feature>
<proteinExistence type="predicted"/>
<organism evidence="1 2">
    <name type="scientific">Trifolium medium</name>
    <dbReference type="NCBI Taxonomy" id="97028"/>
    <lineage>
        <taxon>Eukaryota</taxon>
        <taxon>Viridiplantae</taxon>
        <taxon>Streptophyta</taxon>
        <taxon>Embryophyta</taxon>
        <taxon>Tracheophyta</taxon>
        <taxon>Spermatophyta</taxon>
        <taxon>Magnoliopsida</taxon>
        <taxon>eudicotyledons</taxon>
        <taxon>Gunneridae</taxon>
        <taxon>Pentapetalae</taxon>
        <taxon>rosids</taxon>
        <taxon>fabids</taxon>
        <taxon>Fabales</taxon>
        <taxon>Fabaceae</taxon>
        <taxon>Papilionoideae</taxon>
        <taxon>50 kb inversion clade</taxon>
        <taxon>NPAAA clade</taxon>
        <taxon>Hologalegina</taxon>
        <taxon>IRL clade</taxon>
        <taxon>Trifolieae</taxon>
        <taxon>Trifolium</taxon>
    </lineage>
</organism>
<protein>
    <submittedName>
        <fullName evidence="1">Uncharacterized protein</fullName>
    </submittedName>
</protein>
<reference evidence="1 2" key="1">
    <citation type="journal article" date="2018" name="Front. Plant Sci.">
        <title>Red Clover (Trifolium pratense) and Zigzag Clover (T. medium) - A Picture of Genomic Similarities and Differences.</title>
        <authorList>
            <person name="Dluhosova J."/>
            <person name="Istvanek J."/>
            <person name="Nedelnik J."/>
            <person name="Repkova J."/>
        </authorList>
    </citation>
    <scope>NUCLEOTIDE SEQUENCE [LARGE SCALE GENOMIC DNA]</scope>
    <source>
        <strain evidence="2">cv. 10/8</strain>
        <tissue evidence="1">Leaf</tissue>
    </source>
</reference>
<name>A0A392QSP7_9FABA</name>
<sequence length="35" mass="3952">MDVIRIDKDNDNDDEDDCDDSFAVLVPCYSPGCKE</sequence>
<evidence type="ECO:0000313" key="1">
    <source>
        <dbReference type="EMBL" id="MCI27308.1"/>
    </source>
</evidence>
<dbReference type="Proteomes" id="UP000265520">
    <property type="component" value="Unassembled WGS sequence"/>
</dbReference>
<accession>A0A392QSP7</accession>
<keyword evidence="2" id="KW-1185">Reference proteome</keyword>